<accession>A0A930HXR2</accession>
<feature type="chain" id="PRO_5037136319" description="Lipoprotein" evidence="1">
    <location>
        <begin position="22"/>
        <end position="127"/>
    </location>
</feature>
<comment type="caution">
    <text evidence="2">The sequence shown here is derived from an EMBL/GenBank/DDBJ whole genome shotgun (WGS) entry which is preliminary data.</text>
</comment>
<organism evidence="2 3">
    <name type="scientific">Prevotella histicola</name>
    <dbReference type="NCBI Taxonomy" id="470565"/>
    <lineage>
        <taxon>Bacteria</taxon>
        <taxon>Pseudomonadati</taxon>
        <taxon>Bacteroidota</taxon>
        <taxon>Bacteroidia</taxon>
        <taxon>Bacteroidales</taxon>
        <taxon>Prevotellaceae</taxon>
        <taxon>Prevotella</taxon>
    </lineage>
</organism>
<reference evidence="2" key="1">
    <citation type="submission" date="2020-04" db="EMBL/GenBank/DDBJ databases">
        <title>Deep metagenomics examines the oral microbiome during advanced dental caries in children, revealing novel taxa and co-occurrences with host molecules.</title>
        <authorList>
            <person name="Baker J.L."/>
            <person name="Morton J.T."/>
            <person name="Dinis M."/>
            <person name="Alvarez R."/>
            <person name="Tran N.C."/>
            <person name="Knight R."/>
            <person name="Edlund A."/>
        </authorList>
    </citation>
    <scope>NUCLEOTIDE SEQUENCE</scope>
    <source>
        <strain evidence="2">JCVI_25_bin.9</strain>
    </source>
</reference>
<evidence type="ECO:0000313" key="3">
    <source>
        <dbReference type="Proteomes" id="UP000757461"/>
    </source>
</evidence>
<gene>
    <name evidence="2" type="ORF">HXN33_04600</name>
</gene>
<proteinExistence type="predicted"/>
<evidence type="ECO:0000313" key="2">
    <source>
        <dbReference type="EMBL" id="MBF1414846.1"/>
    </source>
</evidence>
<evidence type="ECO:0008006" key="4">
    <source>
        <dbReference type="Google" id="ProtNLM"/>
    </source>
</evidence>
<keyword evidence="1" id="KW-0732">Signal</keyword>
<feature type="signal peptide" evidence="1">
    <location>
        <begin position="1"/>
        <end position="21"/>
    </location>
</feature>
<protein>
    <recommendedName>
        <fullName evidence="4">Lipoprotein</fullName>
    </recommendedName>
</protein>
<name>A0A930HXR2_9BACT</name>
<dbReference type="PROSITE" id="PS51257">
    <property type="entry name" value="PROKAR_LIPOPROTEIN"/>
    <property type="match status" value="1"/>
</dbReference>
<evidence type="ECO:0000256" key="1">
    <source>
        <dbReference type="SAM" id="SignalP"/>
    </source>
</evidence>
<dbReference type="EMBL" id="JABZSQ010000063">
    <property type="protein sequence ID" value="MBF1414846.1"/>
    <property type="molecule type" value="Genomic_DNA"/>
</dbReference>
<sequence>MRKISYWFVAFMVLMVAVSCADYDEGLDILSLDVQLEFPSSYDGAHNGLRVELQNGVASTFIDSTDAAGVAHFRVPSGLYKISCSARKETYDYRYFFNGSRAQVVVSSDSSRVVTLPLVMSKKRIVH</sequence>
<dbReference type="AlphaFoldDB" id="A0A930HXR2"/>
<dbReference type="Proteomes" id="UP000757461">
    <property type="component" value="Unassembled WGS sequence"/>
</dbReference>